<reference evidence="3" key="1">
    <citation type="journal article" date="2015" name="PLoS Genet.">
        <title>Genome Sequence and Transcriptome Analyses of Chrysochromulina tobin: Metabolic Tools for Enhanced Algal Fitness in the Prominent Order Prymnesiales (Haptophyceae).</title>
        <authorList>
            <person name="Hovde B.T."/>
            <person name="Deodato C.R."/>
            <person name="Hunsperger H.M."/>
            <person name="Ryken S.A."/>
            <person name="Yost W."/>
            <person name="Jha R.K."/>
            <person name="Patterson J."/>
            <person name="Monnat R.J. Jr."/>
            <person name="Barlow S.B."/>
            <person name="Starkenburg S.R."/>
            <person name="Cattolico R.A."/>
        </authorList>
    </citation>
    <scope>NUCLEOTIDE SEQUENCE</scope>
    <source>
        <strain evidence="3">CCMP291</strain>
    </source>
</reference>
<sequence length="283" mass="32162">MGVTVFDREMKWFVYTRESGDVYPVDVAAVEQLIEQRVALRLSRDFEGADRLRDRLKEEFGVYVVDPELKWYVGSGARARDRDLYADGERSERRSAQSESARGLPADPDFERSARRTQGKRERQSVTRSSKAEPYRRAPSDRATLSASTVAEIEEMVDRRLRAKLGKDFGAADALLDELRSMHGVAISDDQRLWRADGEQFELHEYHEEGSPTNPTPPWIAEAIARRGEARKARDFELADEILASLESEGIGLDDAQRTYRYLPPPPGGYKRPPMRDRLAGGE</sequence>
<dbReference type="AlphaFoldDB" id="A0A0M0K8Y7"/>
<feature type="region of interest" description="Disordered" evidence="1">
    <location>
        <begin position="86"/>
        <end position="146"/>
    </location>
</feature>
<name>A0A0M0K8Y7_9EUKA</name>
<gene>
    <name evidence="2" type="ORF">Ctob_009111</name>
</gene>
<accession>A0A0M0K8Y7</accession>
<evidence type="ECO:0000313" key="3">
    <source>
        <dbReference type="Proteomes" id="UP000037460"/>
    </source>
</evidence>
<dbReference type="SUPFAM" id="SSF47323">
    <property type="entry name" value="Anticodon-binding domain of a subclass of class I aminoacyl-tRNA synthetases"/>
    <property type="match status" value="2"/>
</dbReference>
<proteinExistence type="predicted"/>
<dbReference type="OrthoDB" id="47021at2759"/>
<dbReference type="GO" id="GO:0006418">
    <property type="term" value="P:tRNA aminoacylation for protein translation"/>
    <property type="evidence" value="ECO:0007669"/>
    <property type="project" value="InterPro"/>
</dbReference>
<dbReference type="GO" id="GO:0004812">
    <property type="term" value="F:aminoacyl-tRNA ligase activity"/>
    <property type="evidence" value="ECO:0007669"/>
    <property type="project" value="InterPro"/>
</dbReference>
<dbReference type="EMBL" id="JWZX01000911">
    <property type="protein sequence ID" value="KOO35321.1"/>
    <property type="molecule type" value="Genomic_DNA"/>
</dbReference>
<comment type="caution">
    <text evidence="2">The sequence shown here is derived from an EMBL/GenBank/DDBJ whole genome shotgun (WGS) entry which is preliminary data.</text>
</comment>
<organism evidence="2 3">
    <name type="scientific">Chrysochromulina tobinii</name>
    <dbReference type="NCBI Taxonomy" id="1460289"/>
    <lineage>
        <taxon>Eukaryota</taxon>
        <taxon>Haptista</taxon>
        <taxon>Haptophyta</taxon>
        <taxon>Prymnesiophyceae</taxon>
        <taxon>Prymnesiales</taxon>
        <taxon>Chrysochromulinaceae</taxon>
        <taxon>Chrysochromulina</taxon>
    </lineage>
</organism>
<feature type="region of interest" description="Disordered" evidence="1">
    <location>
        <begin position="255"/>
        <end position="283"/>
    </location>
</feature>
<dbReference type="GO" id="GO:0005524">
    <property type="term" value="F:ATP binding"/>
    <property type="evidence" value="ECO:0007669"/>
    <property type="project" value="InterPro"/>
</dbReference>
<evidence type="ECO:0000256" key="1">
    <source>
        <dbReference type="SAM" id="MobiDB-lite"/>
    </source>
</evidence>
<feature type="compositionally biased region" description="Basic and acidic residues" evidence="1">
    <location>
        <begin position="109"/>
        <end position="140"/>
    </location>
</feature>
<dbReference type="Proteomes" id="UP000037460">
    <property type="component" value="Unassembled WGS sequence"/>
</dbReference>
<evidence type="ECO:0000313" key="2">
    <source>
        <dbReference type="EMBL" id="KOO35321.1"/>
    </source>
</evidence>
<dbReference type="InterPro" id="IPR009080">
    <property type="entry name" value="tRNAsynth_Ia_anticodon-bd"/>
</dbReference>
<feature type="compositionally biased region" description="Basic and acidic residues" evidence="1">
    <location>
        <begin position="86"/>
        <end position="96"/>
    </location>
</feature>
<keyword evidence="3" id="KW-1185">Reference proteome</keyword>
<feature type="compositionally biased region" description="Basic and acidic residues" evidence="1">
    <location>
        <begin position="274"/>
        <end position="283"/>
    </location>
</feature>
<protein>
    <submittedName>
        <fullName evidence="2">Uncharacterized protein</fullName>
    </submittedName>
</protein>
<dbReference type="Gene3D" id="1.20.120.1910">
    <property type="entry name" value="Cysteine-tRNA ligase, C-terminal anti-codon recognition domain"/>
    <property type="match status" value="2"/>
</dbReference>